<feature type="transmembrane region" description="Helical" evidence="1">
    <location>
        <begin position="97"/>
        <end position="115"/>
    </location>
</feature>
<evidence type="ECO:0000313" key="3">
    <source>
        <dbReference type="Proteomes" id="UP000285768"/>
    </source>
</evidence>
<feature type="transmembrane region" description="Helical" evidence="1">
    <location>
        <begin position="65"/>
        <end position="85"/>
    </location>
</feature>
<gene>
    <name evidence="2" type="ORF">Leucomu_01170</name>
</gene>
<keyword evidence="1" id="KW-0812">Transmembrane</keyword>
<feature type="transmembrane region" description="Helical" evidence="1">
    <location>
        <begin position="42"/>
        <end position="59"/>
    </location>
</feature>
<evidence type="ECO:0000313" key="2">
    <source>
        <dbReference type="EMBL" id="QAB16719.1"/>
    </source>
</evidence>
<evidence type="ECO:0000256" key="1">
    <source>
        <dbReference type="SAM" id="Phobius"/>
    </source>
</evidence>
<proteinExistence type="predicted"/>
<keyword evidence="3" id="KW-1185">Reference proteome</keyword>
<keyword evidence="1" id="KW-0472">Membrane</keyword>
<feature type="transmembrane region" description="Helical" evidence="1">
    <location>
        <begin position="149"/>
        <end position="172"/>
    </location>
</feature>
<dbReference type="Proteomes" id="UP000285768">
    <property type="component" value="Chromosome"/>
</dbReference>
<dbReference type="RefSeq" id="WP_128386065.1">
    <property type="nucleotide sequence ID" value="NZ_CP035037.1"/>
</dbReference>
<reference evidence="2 3" key="1">
    <citation type="submission" date="2019-01" db="EMBL/GenBank/DDBJ databases">
        <title>Leucobacter muris sp. nov. isolated from the nose of a laboratory mouse.</title>
        <authorList>
            <person name="Benga L."/>
            <person name="Sproeer C."/>
            <person name="Schumann P."/>
            <person name="Verbarg S."/>
            <person name="Bunk B."/>
            <person name="Engelhardt E."/>
            <person name="Benten P.M."/>
            <person name="Sager M."/>
        </authorList>
    </citation>
    <scope>NUCLEOTIDE SEQUENCE [LARGE SCALE GENOMIC DNA]</scope>
    <source>
        <strain evidence="2 3">DSM 101948</strain>
    </source>
</reference>
<keyword evidence="1" id="KW-1133">Transmembrane helix</keyword>
<accession>A0ABX5QCP6</accession>
<sequence length="432" mass="45230">MFARCGISAASAPATDPLGPGAGGSAPGPSLINRAVWSGWKAIAWGLPILLLVVLWTSGSDGWDVLIISLLSPVLIPTIALLDLIPYFRLRKRRPGIGAAPSAVTALMLVHWWGFTIFGLSLRGVGDSGGLDSVLGNALFRLPEQLEGMLALGGALVSAAAWLAAVAVAFGADGTGPARATSQWPWAALVAPPVFVAILIGALFGASLDGERDGAGSTESAVAWMPQDGARALQQTRWDETQQRLAPLRETISDDGWRIDAGFGYLDAGVGYNTRLDSNRSGPPGYNLTAVWQVLRPGSADELLAETRRIALDLGWAEAVSDEGATRFENDGYRLTVEVLPPEAGLFGADAGAAGAEATGAESATGAVEPPDGATALISLVLQSPDYWREGSSVLDWDGLASPDELDDLWSGSRSFAFDEWPELRLIEASLS</sequence>
<name>A0ABX5QCP6_9MICO</name>
<feature type="transmembrane region" description="Helical" evidence="1">
    <location>
        <begin position="184"/>
        <end position="204"/>
    </location>
</feature>
<organism evidence="2 3">
    <name type="scientific">Leucobacter muris</name>
    <dbReference type="NCBI Taxonomy" id="1935379"/>
    <lineage>
        <taxon>Bacteria</taxon>
        <taxon>Bacillati</taxon>
        <taxon>Actinomycetota</taxon>
        <taxon>Actinomycetes</taxon>
        <taxon>Micrococcales</taxon>
        <taxon>Microbacteriaceae</taxon>
        <taxon>Leucobacter</taxon>
    </lineage>
</organism>
<protein>
    <submittedName>
        <fullName evidence="2">Uncharacterized protein</fullName>
    </submittedName>
</protein>
<dbReference type="EMBL" id="CP035037">
    <property type="protein sequence ID" value="QAB16719.1"/>
    <property type="molecule type" value="Genomic_DNA"/>
</dbReference>